<keyword evidence="5" id="KW-1185">Reference proteome</keyword>
<feature type="compositionally biased region" description="Polar residues" evidence="3">
    <location>
        <begin position="217"/>
        <end position="227"/>
    </location>
</feature>
<feature type="compositionally biased region" description="Basic and acidic residues" evidence="3">
    <location>
        <begin position="106"/>
        <end position="143"/>
    </location>
</feature>
<protein>
    <submittedName>
        <fullName evidence="4">Uncharacterized protein</fullName>
    </submittedName>
</protein>
<comment type="caution">
    <text evidence="4">The sequence shown here is derived from an EMBL/GenBank/DDBJ whole genome shotgun (WGS) entry which is preliminary data.</text>
</comment>
<feature type="compositionally biased region" description="Low complexity" evidence="3">
    <location>
        <begin position="178"/>
        <end position="190"/>
    </location>
</feature>
<evidence type="ECO:0000313" key="4">
    <source>
        <dbReference type="EMBL" id="KAK3727896.1"/>
    </source>
</evidence>
<comment type="similarity">
    <text evidence="1">Belongs to the SIKE family.</text>
</comment>
<evidence type="ECO:0000256" key="1">
    <source>
        <dbReference type="ARBA" id="ARBA00005537"/>
    </source>
</evidence>
<evidence type="ECO:0000256" key="3">
    <source>
        <dbReference type="SAM" id="MobiDB-lite"/>
    </source>
</evidence>
<feature type="compositionally biased region" description="Acidic residues" evidence="3">
    <location>
        <begin position="72"/>
        <end position="87"/>
    </location>
</feature>
<reference evidence="4" key="1">
    <citation type="journal article" date="2023" name="G3 (Bethesda)">
        <title>A reference genome for the long-term kleptoplast-retaining sea slug Elysia crispata morphotype clarki.</title>
        <authorList>
            <person name="Eastman K.E."/>
            <person name="Pendleton A.L."/>
            <person name="Shaikh M.A."/>
            <person name="Suttiyut T."/>
            <person name="Ogas R."/>
            <person name="Tomko P."/>
            <person name="Gavelis G."/>
            <person name="Widhalm J.R."/>
            <person name="Wisecaver J.H."/>
        </authorList>
    </citation>
    <scope>NUCLEOTIDE SEQUENCE</scope>
    <source>
        <strain evidence="4">ECLA1</strain>
    </source>
</reference>
<evidence type="ECO:0000313" key="5">
    <source>
        <dbReference type="Proteomes" id="UP001283361"/>
    </source>
</evidence>
<dbReference type="EMBL" id="JAWDGP010007225">
    <property type="protein sequence ID" value="KAK3727896.1"/>
    <property type="molecule type" value="Genomic_DNA"/>
</dbReference>
<dbReference type="PANTHER" id="PTHR12186:SF2">
    <property type="entry name" value="FGFR1 ONCOGENE PARTNER 2 HOMOLOG"/>
    <property type="match status" value="1"/>
</dbReference>
<feature type="compositionally biased region" description="Polar residues" evidence="3">
    <location>
        <begin position="144"/>
        <end position="161"/>
    </location>
</feature>
<feature type="region of interest" description="Disordered" evidence="3">
    <location>
        <begin position="57"/>
        <end position="227"/>
    </location>
</feature>
<dbReference type="Pfam" id="PF05769">
    <property type="entry name" value="SIKE"/>
    <property type="match status" value="1"/>
</dbReference>
<dbReference type="PANTHER" id="PTHR12186">
    <property type="entry name" value="SIKE FAMILY MEMBER"/>
    <property type="match status" value="1"/>
</dbReference>
<sequence>MDPSVCHLMDKIGEMAGVMQKAIEVDEVSGCVDKERLSQLELENKALREMLEICSTSKERILPQEIKVPGEGNDEEDDEDDNTDTECDSTILSAPEKQATSEVEDKDTKTEKETPTEKEKEKEKEKGKTLEEKKKKKSPDTGRKTTSSPATGPKSVGTSKSAGDLRKGRTTPGKAEGASASTVKKSVSSTLVRKEAATLRKSPSTDIKKDSKGKTPPRTNLATTVKK</sequence>
<proteinExistence type="inferred from homology"/>
<organism evidence="4 5">
    <name type="scientific">Elysia crispata</name>
    <name type="common">lettuce slug</name>
    <dbReference type="NCBI Taxonomy" id="231223"/>
    <lineage>
        <taxon>Eukaryota</taxon>
        <taxon>Metazoa</taxon>
        <taxon>Spiralia</taxon>
        <taxon>Lophotrochozoa</taxon>
        <taxon>Mollusca</taxon>
        <taxon>Gastropoda</taxon>
        <taxon>Heterobranchia</taxon>
        <taxon>Euthyneura</taxon>
        <taxon>Panpulmonata</taxon>
        <taxon>Sacoglossa</taxon>
        <taxon>Placobranchoidea</taxon>
        <taxon>Plakobranchidae</taxon>
        <taxon>Elysia</taxon>
    </lineage>
</organism>
<gene>
    <name evidence="4" type="ORF">RRG08_033118</name>
</gene>
<name>A0AAE0XZW2_9GAST</name>
<dbReference type="AlphaFoldDB" id="A0AAE0XZW2"/>
<dbReference type="InterPro" id="IPR008555">
    <property type="entry name" value="SIKE"/>
</dbReference>
<dbReference type="Proteomes" id="UP001283361">
    <property type="component" value="Unassembled WGS sequence"/>
</dbReference>
<evidence type="ECO:0000256" key="2">
    <source>
        <dbReference type="ARBA" id="ARBA00023054"/>
    </source>
</evidence>
<accession>A0AAE0XZW2</accession>
<keyword evidence="2" id="KW-0175">Coiled coil</keyword>